<sequence length="117" mass="13228">MLLKFHPFSSFLGYVNPIGIDDSWREMGSPYTEFVMKSSFRTPINVGRIVYWTDELANFVAPFKIIATDIAKESVYTISIPNDHLGIWEFCHTIDLNSTTALSYSLPVMKVIACVGE</sequence>
<dbReference type="EMBL" id="AWUE01020235">
    <property type="protein sequence ID" value="OMO69344.1"/>
    <property type="molecule type" value="Genomic_DNA"/>
</dbReference>
<keyword evidence="2" id="KW-1185">Reference proteome</keyword>
<dbReference type="Proteomes" id="UP000187203">
    <property type="component" value="Unassembled WGS sequence"/>
</dbReference>
<gene>
    <name evidence="1" type="ORF">COLO4_29117</name>
</gene>
<dbReference type="OrthoDB" id="10599155at2759"/>
<proteinExistence type="predicted"/>
<protein>
    <submittedName>
        <fullName evidence="1">Uncharacterized protein</fullName>
    </submittedName>
</protein>
<comment type="caution">
    <text evidence="1">The sequence shown here is derived from an EMBL/GenBank/DDBJ whole genome shotgun (WGS) entry which is preliminary data.</text>
</comment>
<reference evidence="2" key="1">
    <citation type="submission" date="2013-09" db="EMBL/GenBank/DDBJ databases">
        <title>Corchorus olitorius genome sequencing.</title>
        <authorList>
            <person name="Alam M."/>
            <person name="Haque M.S."/>
            <person name="Islam M.S."/>
            <person name="Emdad E.M."/>
            <person name="Islam M.M."/>
            <person name="Ahmed B."/>
            <person name="Halim A."/>
            <person name="Hossen Q.M.M."/>
            <person name="Hossain M.Z."/>
            <person name="Ahmed R."/>
            <person name="Khan M.M."/>
            <person name="Islam R."/>
            <person name="Rashid M.M."/>
            <person name="Khan S.A."/>
            <person name="Rahman M.S."/>
            <person name="Alam M."/>
            <person name="Yahiya A.S."/>
            <person name="Khan M.S."/>
            <person name="Azam M.S."/>
            <person name="Haque T."/>
            <person name="Lashkar M.Z.H."/>
            <person name="Akhand A.I."/>
            <person name="Morshed G."/>
            <person name="Roy S."/>
            <person name="Uddin K.S."/>
            <person name="Rabeya T."/>
            <person name="Hossain A.S."/>
            <person name="Chowdhury A."/>
            <person name="Snigdha A.R."/>
            <person name="Mortoza M.S."/>
            <person name="Matin S.A."/>
            <person name="Hoque S.M.E."/>
            <person name="Islam M.K."/>
            <person name="Roy D.K."/>
            <person name="Haider R."/>
            <person name="Moosa M.M."/>
            <person name="Elias S.M."/>
            <person name="Hasan A.M."/>
            <person name="Jahan S."/>
            <person name="Shafiuddin M."/>
            <person name="Mahmood N."/>
            <person name="Shommy N.S."/>
        </authorList>
    </citation>
    <scope>NUCLEOTIDE SEQUENCE [LARGE SCALE GENOMIC DNA]</scope>
    <source>
        <strain evidence="2">cv. O-4</strain>
    </source>
</reference>
<evidence type="ECO:0000313" key="1">
    <source>
        <dbReference type="EMBL" id="OMO69344.1"/>
    </source>
</evidence>
<evidence type="ECO:0000313" key="2">
    <source>
        <dbReference type="Proteomes" id="UP000187203"/>
    </source>
</evidence>
<accession>A0A1R3HGA7</accession>
<name>A0A1R3HGA7_9ROSI</name>
<organism evidence="1 2">
    <name type="scientific">Corchorus olitorius</name>
    <dbReference type="NCBI Taxonomy" id="93759"/>
    <lineage>
        <taxon>Eukaryota</taxon>
        <taxon>Viridiplantae</taxon>
        <taxon>Streptophyta</taxon>
        <taxon>Embryophyta</taxon>
        <taxon>Tracheophyta</taxon>
        <taxon>Spermatophyta</taxon>
        <taxon>Magnoliopsida</taxon>
        <taxon>eudicotyledons</taxon>
        <taxon>Gunneridae</taxon>
        <taxon>Pentapetalae</taxon>
        <taxon>rosids</taxon>
        <taxon>malvids</taxon>
        <taxon>Malvales</taxon>
        <taxon>Malvaceae</taxon>
        <taxon>Grewioideae</taxon>
        <taxon>Apeibeae</taxon>
        <taxon>Corchorus</taxon>
    </lineage>
</organism>
<dbReference type="AlphaFoldDB" id="A0A1R3HGA7"/>